<dbReference type="NCBIfam" id="NF004837">
    <property type="entry name" value="PRK06187.1"/>
    <property type="match status" value="1"/>
</dbReference>
<dbReference type="Gene3D" id="3.40.50.12780">
    <property type="entry name" value="N-terminal domain of ligase-like"/>
    <property type="match status" value="1"/>
</dbReference>
<organism evidence="3 4">
    <name type="scientific">Allopseudospirillum japonicum</name>
    <dbReference type="NCBI Taxonomy" id="64971"/>
    <lineage>
        <taxon>Bacteria</taxon>
        <taxon>Pseudomonadati</taxon>
        <taxon>Pseudomonadota</taxon>
        <taxon>Gammaproteobacteria</taxon>
        <taxon>Oceanospirillales</taxon>
        <taxon>Oceanospirillaceae</taxon>
        <taxon>Allopseudospirillum</taxon>
    </lineage>
</organism>
<dbReference type="InterPro" id="IPR025110">
    <property type="entry name" value="AMP-bd_C"/>
</dbReference>
<dbReference type="InterPro" id="IPR045851">
    <property type="entry name" value="AMP-bd_C_sf"/>
</dbReference>
<dbReference type="SUPFAM" id="SSF56801">
    <property type="entry name" value="Acetyl-CoA synthetase-like"/>
    <property type="match status" value="1"/>
</dbReference>
<sequence length="572" mass="63482">MPTSLSSTQVADATPQPKILQATDSAYAYPLLIKRILQSGVQAGGPHRIIYRDQQSYDYPTLYQRVCRFANALTDLGVRAGDTVAVLDWDSHRYLESFFAIPMLGAILHTVNVRLAPEQILYTLQHAQDTWILTHDDFAPVLAPMQAELPAIRGYLRLTDTPEIATEILPYVGEYEALLAASAASYEFADFDENAIATLFYTTGTTGDPKGVCFSHRQLVLHTLNEVNVLQAPSTDLLHGDRVYMPITPMFHVHAWGVPYSATLMGCEQVYPGRYEPQVLLELIQKHKVDFSHCVPTILSMILSQAQEMDFNGWRVLIGGSALPKGLARKAKSMNIDVRAAYGMSETCPLLTAAFLPAQVRAADFEEQLEWRTKTGSPVPLVDLRLMDVDGHFVPHDGQSVGEIVVRAPWLTQAYFKDPQSSTHLWAHGWLHTGDVASIDEYGRVQIHDRIKDVIKTGGEWISSLALENLISQHPQVLEVAVVGVPDPQWGERPVALIVPHQPDQAPSAAEIRQHLKQAVSEGHLPKWAIPSQIHCVEQIAKTSVGKLDKKRIRRQLDTQAIGAASFISTHE</sequence>
<feature type="domain" description="AMP-binding enzyme C-terminal" evidence="2">
    <location>
        <begin position="467"/>
        <end position="547"/>
    </location>
</feature>
<dbReference type="PROSITE" id="PS00455">
    <property type="entry name" value="AMP_BINDING"/>
    <property type="match status" value="1"/>
</dbReference>
<dbReference type="InterPro" id="IPR000873">
    <property type="entry name" value="AMP-dep_synth/lig_dom"/>
</dbReference>
<protein>
    <submittedName>
        <fullName evidence="3">Fatty-acyl-CoA synthase</fullName>
    </submittedName>
</protein>
<dbReference type="Pfam" id="PF13193">
    <property type="entry name" value="AMP-binding_C"/>
    <property type="match status" value="1"/>
</dbReference>
<dbReference type="Pfam" id="PF00501">
    <property type="entry name" value="AMP-binding"/>
    <property type="match status" value="1"/>
</dbReference>
<dbReference type="GO" id="GO:0016877">
    <property type="term" value="F:ligase activity, forming carbon-sulfur bonds"/>
    <property type="evidence" value="ECO:0007669"/>
    <property type="project" value="UniProtKB-ARBA"/>
</dbReference>
<proteinExistence type="predicted"/>
<dbReference type="InterPro" id="IPR050237">
    <property type="entry name" value="ATP-dep_AMP-bd_enzyme"/>
</dbReference>
<dbReference type="Proteomes" id="UP000242999">
    <property type="component" value="Unassembled WGS sequence"/>
</dbReference>
<evidence type="ECO:0000259" key="2">
    <source>
        <dbReference type="Pfam" id="PF13193"/>
    </source>
</evidence>
<dbReference type="InterPro" id="IPR020845">
    <property type="entry name" value="AMP-binding_CS"/>
</dbReference>
<dbReference type="InterPro" id="IPR042099">
    <property type="entry name" value="ANL_N_sf"/>
</dbReference>
<evidence type="ECO:0000313" key="4">
    <source>
        <dbReference type="Proteomes" id="UP000242999"/>
    </source>
</evidence>
<accession>A0A1H6SGX5</accession>
<dbReference type="EMBL" id="FNYH01000007">
    <property type="protein sequence ID" value="SEI67101.1"/>
    <property type="molecule type" value="Genomic_DNA"/>
</dbReference>
<dbReference type="RefSeq" id="WP_093309622.1">
    <property type="nucleotide sequence ID" value="NZ_FNYH01000007.1"/>
</dbReference>
<dbReference type="STRING" id="64971.SAMN05421831_10731"/>
<dbReference type="CDD" id="cd12119">
    <property type="entry name" value="ttLC_FACS_AlkK_like"/>
    <property type="match status" value="1"/>
</dbReference>
<dbReference type="AlphaFoldDB" id="A0A1H6SGX5"/>
<name>A0A1H6SGX5_9GAMM</name>
<reference evidence="4" key="1">
    <citation type="submission" date="2016-10" db="EMBL/GenBank/DDBJ databases">
        <authorList>
            <person name="Varghese N."/>
            <person name="Submissions S."/>
        </authorList>
    </citation>
    <scope>NUCLEOTIDE SEQUENCE [LARGE SCALE GENOMIC DNA]</scope>
    <source>
        <strain evidence="4">DSM 7165</strain>
    </source>
</reference>
<keyword evidence="4" id="KW-1185">Reference proteome</keyword>
<evidence type="ECO:0000259" key="1">
    <source>
        <dbReference type="Pfam" id="PF00501"/>
    </source>
</evidence>
<feature type="domain" description="AMP-dependent synthetase/ligase" evidence="1">
    <location>
        <begin position="46"/>
        <end position="416"/>
    </location>
</feature>
<dbReference type="Gene3D" id="3.30.300.30">
    <property type="match status" value="1"/>
</dbReference>
<evidence type="ECO:0000313" key="3">
    <source>
        <dbReference type="EMBL" id="SEI67101.1"/>
    </source>
</evidence>
<dbReference type="PANTHER" id="PTHR43767:SF11">
    <property type="entry name" value="MEDIUM-CHAIN-FATTY-ACID--COA LIGASE"/>
    <property type="match status" value="1"/>
</dbReference>
<dbReference type="OrthoDB" id="9761989at2"/>
<dbReference type="PANTHER" id="PTHR43767">
    <property type="entry name" value="LONG-CHAIN-FATTY-ACID--COA LIGASE"/>
    <property type="match status" value="1"/>
</dbReference>
<gene>
    <name evidence="3" type="ORF">SAMN05421831_10731</name>
</gene>